<gene>
    <name evidence="1" type="ORF">NITLEN_60093</name>
</gene>
<dbReference type="InParanoid" id="A0A330L8M5"/>
<dbReference type="Proteomes" id="UP000248168">
    <property type="component" value="Unassembled WGS sequence"/>
</dbReference>
<reference evidence="2" key="1">
    <citation type="submission" date="2018-04" db="EMBL/GenBank/DDBJ databases">
        <authorList>
            <person name="Lucker S."/>
            <person name="Sakoula D."/>
        </authorList>
    </citation>
    <scope>NUCLEOTIDE SEQUENCE [LARGE SCALE GENOMIC DNA]</scope>
</reference>
<accession>A0A330L8M5</accession>
<evidence type="ECO:0000313" key="2">
    <source>
        <dbReference type="Proteomes" id="UP000248168"/>
    </source>
</evidence>
<dbReference type="EMBL" id="OUNR01000019">
    <property type="protein sequence ID" value="SPP66290.1"/>
    <property type="molecule type" value="Genomic_DNA"/>
</dbReference>
<dbReference type="AlphaFoldDB" id="A0A330L8M5"/>
<protein>
    <submittedName>
        <fullName evidence="1">Uncharacterized protein</fullName>
    </submittedName>
</protein>
<keyword evidence="2" id="KW-1185">Reference proteome</keyword>
<name>A0A330L8M5_9BACT</name>
<dbReference type="RefSeq" id="WP_146216215.1">
    <property type="nucleotide sequence ID" value="NZ_OUNR01000019.1"/>
</dbReference>
<proteinExistence type="predicted"/>
<sequence>MLQPLTSLFQIERPPRSYSTIEPGIAPLVATMNHTGLMRTIASCEGHWYRGLDPYVVFEASIQISRELARLLREDPSAQPSQLFYHWCLEPYFDQDYDIRFRLSSPQLSSLYIWRAKRLQHDFETLASMIQKLSFQLRQ</sequence>
<dbReference type="OrthoDB" id="5881335at2"/>
<evidence type="ECO:0000313" key="1">
    <source>
        <dbReference type="EMBL" id="SPP66290.1"/>
    </source>
</evidence>
<organism evidence="1 2">
    <name type="scientific">Nitrospira lenta</name>
    <dbReference type="NCBI Taxonomy" id="1436998"/>
    <lineage>
        <taxon>Bacteria</taxon>
        <taxon>Pseudomonadati</taxon>
        <taxon>Nitrospirota</taxon>
        <taxon>Nitrospiria</taxon>
        <taxon>Nitrospirales</taxon>
        <taxon>Nitrospiraceae</taxon>
        <taxon>Nitrospira</taxon>
    </lineage>
</organism>